<evidence type="ECO:0000313" key="3">
    <source>
        <dbReference type="Proteomes" id="UP000006049"/>
    </source>
</evidence>
<accession>I3YU75</accession>
<feature type="signal peptide" evidence="1">
    <location>
        <begin position="1"/>
        <end position="25"/>
    </location>
</feature>
<name>I3YU75_AEQSU</name>
<dbReference type="EMBL" id="CP003280">
    <property type="protein sequence ID" value="AFL80543.1"/>
    <property type="molecule type" value="Genomic_DNA"/>
</dbReference>
<dbReference type="AlphaFoldDB" id="I3YU75"/>
<dbReference type="PROSITE" id="PS51257">
    <property type="entry name" value="PROKAR_LIPOPROTEIN"/>
    <property type="match status" value="1"/>
</dbReference>
<evidence type="ECO:0000256" key="1">
    <source>
        <dbReference type="SAM" id="SignalP"/>
    </source>
</evidence>
<dbReference type="eggNOG" id="ENOG502Z9ED">
    <property type="taxonomic scope" value="Bacteria"/>
</dbReference>
<evidence type="ECO:0000313" key="2">
    <source>
        <dbReference type="EMBL" id="AFL80543.1"/>
    </source>
</evidence>
<dbReference type="KEGG" id="asl:Aeqsu_1044"/>
<dbReference type="STRING" id="746697.Aeqsu_1044"/>
<dbReference type="Proteomes" id="UP000006049">
    <property type="component" value="Chromosome"/>
</dbReference>
<organism evidence="2 3">
    <name type="scientific">Aequorivita sublithincola (strain DSM 14238 / LMG 21431 / ACAM 643 / 9-3)</name>
    <dbReference type="NCBI Taxonomy" id="746697"/>
    <lineage>
        <taxon>Bacteria</taxon>
        <taxon>Pseudomonadati</taxon>
        <taxon>Bacteroidota</taxon>
        <taxon>Flavobacteriia</taxon>
        <taxon>Flavobacteriales</taxon>
        <taxon>Flavobacteriaceae</taxon>
        <taxon>Aequorivita</taxon>
    </lineage>
</organism>
<feature type="chain" id="PRO_5003683015" evidence="1">
    <location>
        <begin position="26"/>
        <end position="328"/>
    </location>
</feature>
<reference evidence="2 3" key="1">
    <citation type="submission" date="2012-06" db="EMBL/GenBank/DDBJ databases">
        <title>The complete genome of Aequorivita sublithincola DSM 14238.</title>
        <authorList>
            <consortium name="US DOE Joint Genome Institute (JGI-PGF)"/>
            <person name="Lucas S."/>
            <person name="Copeland A."/>
            <person name="Lapidus A."/>
            <person name="Goodwin L."/>
            <person name="Pitluck S."/>
            <person name="Peters L."/>
            <person name="Munk A.C.C."/>
            <person name="Kyrpides N."/>
            <person name="Mavromatis K."/>
            <person name="Pagani I."/>
            <person name="Ivanova N."/>
            <person name="Ovchinnikova G."/>
            <person name="Zeytun A."/>
            <person name="Detter J.C."/>
            <person name="Han C."/>
            <person name="Land M."/>
            <person name="Hauser L."/>
            <person name="Markowitz V."/>
            <person name="Cheng J.-F."/>
            <person name="Hugenholtz P."/>
            <person name="Woyke T."/>
            <person name="Wu D."/>
            <person name="Tindall B."/>
            <person name="Faehnrich R."/>
            <person name="Brambilla E."/>
            <person name="Klenk H.-P."/>
            <person name="Eisen J.A."/>
        </authorList>
    </citation>
    <scope>NUCLEOTIDE SEQUENCE [LARGE SCALE GENOMIC DNA]</scope>
    <source>
        <strain evidence="3">DSM 14238 / LMG 21431 / ACAM 643 / 9-3</strain>
    </source>
</reference>
<proteinExistence type="predicted"/>
<dbReference type="HOGENOM" id="CLU_846320_0_0_10"/>
<gene>
    <name evidence="2" type="ordered locus">Aeqsu_1044</name>
</gene>
<dbReference type="PATRIC" id="fig|746697.3.peg.1051"/>
<keyword evidence="1" id="KW-0732">Signal</keyword>
<sequence length="328" mass="36172">MKKASHKQMKFSFSTLIVACLVALASISCSKEEVDPIENIFVAPTVAQFKNLRDLALAQHTETATFNAEDGVTFTSNDGAQINIPAGCLTNNGNPVTGAVELTFIDLYAKNDMMATNKPTMGLMPSGDKALLITGGEFFIDVRQNNTLLESSCGFHLLVPFDNTGGEDSEMIMWTGVIDENGNLTWEENENMELFAQGANYFVFGNEFGWTNIDRFYSDPRPKTTMKVKVPEGFDFENSAVYLSYDGEPNALAQLDAYISETKVFSEHYGQIPIGLEAHIIFATAEGDDWRYAIQAVTISANQIYTFTMQDTQVDTYENLVAAINALP</sequence>
<protein>
    <submittedName>
        <fullName evidence="2">Uncharacterized protein</fullName>
    </submittedName>
</protein>
<keyword evidence="3" id="KW-1185">Reference proteome</keyword>